<evidence type="ECO:0000256" key="9">
    <source>
        <dbReference type="ARBA" id="ARBA00038345"/>
    </source>
</evidence>
<feature type="domain" description="ATP-grasp" evidence="13">
    <location>
        <begin position="104"/>
        <end position="305"/>
    </location>
</feature>
<dbReference type="EMBL" id="QOQW01000010">
    <property type="protein sequence ID" value="RCK79761.1"/>
    <property type="molecule type" value="Genomic_DNA"/>
</dbReference>
<comment type="cofactor">
    <cofactor evidence="1">
        <name>Mn(2+)</name>
        <dbReference type="ChEBI" id="CHEBI:29035"/>
    </cofactor>
</comment>
<sequence length="413" mass="44594">MKILVLGSGAREHAMIHALARSPSVHKLYACPGNDGMRGLCTSVPFTSNADLVRFAREQVDLSVVGSSRFVEEGTVDALMTAGIPVIGPAADAGRIETSKAFASAFLVKHNIPSPMTQVVANRLEAERFLQENPWVKVVKCNGFSRGLGVELVDTPDEALAAVDRLLKKHGPPIILQERLTGVECSYSILTDGQQWVSFSSSREYKRAGNGDTGATTGGIGSVCPFPGLTPELEERIRTRIVIPTVNGLQADKLIYRGFLSLHLIMTSTGPKVLEINARLGDPETQSILVRFRGNLAALLMDCALGRLDATGSEVAFGRNSAVSVVLARAGYPNDESAEPSIQGLDELSDTQVFHSGSVWHEAERRFTFRGGRLITLSAVGETLAEARRKCYADLSRLTLRNVQYRSDIGAES</sequence>
<dbReference type="EC" id="6.3.4.13" evidence="4"/>
<dbReference type="UniPathway" id="UPA00074">
    <property type="reaction ID" value="UER00125"/>
</dbReference>
<evidence type="ECO:0000256" key="4">
    <source>
        <dbReference type="ARBA" id="ARBA00013255"/>
    </source>
</evidence>
<evidence type="ECO:0000259" key="13">
    <source>
        <dbReference type="PROSITE" id="PS50975"/>
    </source>
</evidence>
<evidence type="ECO:0000313" key="14">
    <source>
        <dbReference type="EMBL" id="RCK79761.1"/>
    </source>
</evidence>
<dbReference type="Pfam" id="PF02843">
    <property type="entry name" value="GARS_C"/>
    <property type="match status" value="1"/>
</dbReference>
<accession>A0A367ZQZ0</accession>
<proteinExistence type="inferred from homology"/>
<comment type="similarity">
    <text evidence="9">Belongs to the GARS family.</text>
</comment>
<evidence type="ECO:0000256" key="7">
    <source>
        <dbReference type="ARBA" id="ARBA00022755"/>
    </source>
</evidence>
<dbReference type="Gene3D" id="3.30.470.20">
    <property type="entry name" value="ATP-grasp fold, B domain"/>
    <property type="match status" value="1"/>
</dbReference>
<protein>
    <recommendedName>
        <fullName evidence="4">phosphoribosylamine--glycine ligase</fullName>
        <ecNumber evidence="4">6.3.4.13</ecNumber>
    </recommendedName>
    <alternativeName>
        <fullName evidence="10">Glycinamide ribonucleotide synthetase</fullName>
    </alternativeName>
    <alternativeName>
        <fullName evidence="11">Phosphoribosylglycinamide synthetase</fullName>
    </alternativeName>
</protein>
<dbReference type="InterPro" id="IPR020560">
    <property type="entry name" value="PRibGlycinamide_synth_C-dom"/>
</dbReference>
<dbReference type="PROSITE" id="PS50975">
    <property type="entry name" value="ATP_GRASP"/>
    <property type="match status" value="1"/>
</dbReference>
<evidence type="ECO:0000256" key="10">
    <source>
        <dbReference type="ARBA" id="ARBA00042242"/>
    </source>
</evidence>
<evidence type="ECO:0000256" key="1">
    <source>
        <dbReference type="ARBA" id="ARBA00001936"/>
    </source>
</evidence>
<dbReference type="InterPro" id="IPR016185">
    <property type="entry name" value="PreATP-grasp_dom_sf"/>
</dbReference>
<evidence type="ECO:0000256" key="2">
    <source>
        <dbReference type="ARBA" id="ARBA00001946"/>
    </source>
</evidence>
<dbReference type="NCBIfam" id="TIGR00877">
    <property type="entry name" value="purD"/>
    <property type="match status" value="1"/>
</dbReference>
<keyword evidence="6 12" id="KW-0547">Nucleotide-binding</keyword>
<organism evidence="14 15">
    <name type="scientific">Candidatus Ozemobacter sibiricus</name>
    <dbReference type="NCBI Taxonomy" id="2268124"/>
    <lineage>
        <taxon>Bacteria</taxon>
        <taxon>Candidatus Ozemobacteria</taxon>
        <taxon>Candidatus Ozemobacterales</taxon>
        <taxon>Candidatus Ozemobacteraceae</taxon>
        <taxon>Candidatus Ozemobacter</taxon>
    </lineage>
</organism>
<dbReference type="Proteomes" id="UP000252355">
    <property type="component" value="Unassembled WGS sequence"/>
</dbReference>
<dbReference type="SMART" id="SM01210">
    <property type="entry name" value="GARS_C"/>
    <property type="match status" value="1"/>
</dbReference>
<dbReference type="PANTHER" id="PTHR43472:SF1">
    <property type="entry name" value="PHOSPHORIBOSYLAMINE--GLYCINE LIGASE, CHLOROPLASTIC"/>
    <property type="match status" value="1"/>
</dbReference>
<dbReference type="InterPro" id="IPR020561">
    <property type="entry name" value="PRibGlycinamid_synth_ATP-grasp"/>
</dbReference>
<dbReference type="Pfam" id="PF01071">
    <property type="entry name" value="GARS_A"/>
    <property type="match status" value="1"/>
</dbReference>
<evidence type="ECO:0000256" key="12">
    <source>
        <dbReference type="PROSITE-ProRule" id="PRU00409"/>
    </source>
</evidence>
<comment type="caution">
    <text evidence="14">The sequence shown here is derived from an EMBL/GenBank/DDBJ whole genome shotgun (WGS) entry which is preliminary data.</text>
</comment>
<dbReference type="GO" id="GO:0005524">
    <property type="term" value="F:ATP binding"/>
    <property type="evidence" value="ECO:0007669"/>
    <property type="project" value="UniProtKB-UniRule"/>
</dbReference>
<dbReference type="SMART" id="SM01209">
    <property type="entry name" value="GARS_A"/>
    <property type="match status" value="1"/>
</dbReference>
<dbReference type="SUPFAM" id="SSF52440">
    <property type="entry name" value="PreATP-grasp domain"/>
    <property type="match status" value="1"/>
</dbReference>
<dbReference type="GO" id="GO:0006189">
    <property type="term" value="P:'de novo' IMP biosynthetic process"/>
    <property type="evidence" value="ECO:0007669"/>
    <property type="project" value="UniProtKB-UniPathway"/>
</dbReference>
<evidence type="ECO:0000313" key="15">
    <source>
        <dbReference type="Proteomes" id="UP000252355"/>
    </source>
</evidence>
<dbReference type="Pfam" id="PF02844">
    <property type="entry name" value="GARS_N"/>
    <property type="match status" value="1"/>
</dbReference>
<evidence type="ECO:0000256" key="11">
    <source>
        <dbReference type="ARBA" id="ARBA00042864"/>
    </source>
</evidence>
<dbReference type="InterPro" id="IPR011054">
    <property type="entry name" value="Rudment_hybrid_motif"/>
</dbReference>
<dbReference type="Gene3D" id="3.40.50.20">
    <property type="match status" value="1"/>
</dbReference>
<dbReference type="InterPro" id="IPR000115">
    <property type="entry name" value="PRibGlycinamide_synth"/>
</dbReference>
<dbReference type="InterPro" id="IPR037123">
    <property type="entry name" value="PRibGlycinamide_synth_C_sf"/>
</dbReference>
<dbReference type="Gene3D" id="3.30.1490.20">
    <property type="entry name" value="ATP-grasp fold, A domain"/>
    <property type="match status" value="1"/>
</dbReference>
<dbReference type="SUPFAM" id="SSF56059">
    <property type="entry name" value="Glutathione synthetase ATP-binding domain-like"/>
    <property type="match status" value="1"/>
</dbReference>
<dbReference type="AlphaFoldDB" id="A0A367ZQZ0"/>
<dbReference type="GO" id="GO:0009113">
    <property type="term" value="P:purine nucleobase biosynthetic process"/>
    <property type="evidence" value="ECO:0007669"/>
    <property type="project" value="InterPro"/>
</dbReference>
<dbReference type="GO" id="GO:0046872">
    <property type="term" value="F:metal ion binding"/>
    <property type="evidence" value="ECO:0007669"/>
    <property type="project" value="InterPro"/>
</dbReference>
<gene>
    <name evidence="14" type="ORF">OZSIB_3915</name>
</gene>
<evidence type="ECO:0000256" key="8">
    <source>
        <dbReference type="ARBA" id="ARBA00022840"/>
    </source>
</evidence>
<dbReference type="Gene3D" id="3.90.600.10">
    <property type="entry name" value="Phosphoribosylglycinamide synthetase, C-terminal domain"/>
    <property type="match status" value="1"/>
</dbReference>
<dbReference type="InterPro" id="IPR011761">
    <property type="entry name" value="ATP-grasp"/>
</dbReference>
<evidence type="ECO:0000256" key="3">
    <source>
        <dbReference type="ARBA" id="ARBA00005174"/>
    </source>
</evidence>
<dbReference type="InterPro" id="IPR020562">
    <property type="entry name" value="PRibGlycinamide_synth_N"/>
</dbReference>
<dbReference type="PANTHER" id="PTHR43472">
    <property type="entry name" value="PHOSPHORIBOSYLAMINE--GLYCINE LIGASE"/>
    <property type="match status" value="1"/>
</dbReference>
<keyword evidence="8 12" id="KW-0067">ATP-binding</keyword>
<evidence type="ECO:0000256" key="6">
    <source>
        <dbReference type="ARBA" id="ARBA00022741"/>
    </source>
</evidence>
<dbReference type="GO" id="GO:0004637">
    <property type="term" value="F:phosphoribosylamine-glycine ligase activity"/>
    <property type="evidence" value="ECO:0007669"/>
    <property type="project" value="UniProtKB-EC"/>
</dbReference>
<keyword evidence="5 14" id="KW-0436">Ligase</keyword>
<evidence type="ECO:0000256" key="5">
    <source>
        <dbReference type="ARBA" id="ARBA00022598"/>
    </source>
</evidence>
<comment type="cofactor">
    <cofactor evidence="2">
        <name>Mg(2+)</name>
        <dbReference type="ChEBI" id="CHEBI:18420"/>
    </cofactor>
</comment>
<keyword evidence="7" id="KW-0658">Purine biosynthesis</keyword>
<dbReference type="PROSITE" id="PS00184">
    <property type="entry name" value="GARS"/>
    <property type="match status" value="1"/>
</dbReference>
<dbReference type="InterPro" id="IPR013815">
    <property type="entry name" value="ATP_grasp_subdomain_1"/>
</dbReference>
<dbReference type="InterPro" id="IPR020559">
    <property type="entry name" value="PRibGlycinamide_synth_CS"/>
</dbReference>
<dbReference type="SUPFAM" id="SSF51246">
    <property type="entry name" value="Rudiment single hybrid motif"/>
    <property type="match status" value="1"/>
</dbReference>
<reference evidence="14 15" key="1">
    <citation type="submission" date="2018-05" db="EMBL/GenBank/DDBJ databases">
        <title>A metagenomic window into the 2 km-deep terrestrial subsurface aquifer revealed taxonomically and functionally diverse microbial community comprising novel uncultured bacterial lineages.</title>
        <authorList>
            <person name="Kadnikov V.V."/>
            <person name="Mardanov A.V."/>
            <person name="Beletsky A.V."/>
            <person name="Banks D."/>
            <person name="Pimenov N.V."/>
            <person name="Frank Y.A."/>
            <person name="Karnachuk O.V."/>
            <person name="Ravin N.V."/>
        </authorList>
    </citation>
    <scope>NUCLEOTIDE SEQUENCE [LARGE SCALE GENOMIC DNA]</scope>
    <source>
        <strain evidence="14">BY5</strain>
    </source>
</reference>
<comment type="pathway">
    <text evidence="3">Purine metabolism; IMP biosynthesis via de novo pathway; N(1)-(5-phospho-D-ribosyl)glycinamide from 5-phospho-alpha-D-ribose 1-diphosphate: step 2/2.</text>
</comment>
<name>A0A367ZQZ0_9BACT</name>